<reference evidence="7" key="1">
    <citation type="submission" date="2017-02" db="EMBL/GenBank/DDBJ databases">
        <authorList>
            <person name="Varghese N."/>
            <person name="Submissions S."/>
        </authorList>
    </citation>
    <scope>NUCLEOTIDE SEQUENCE [LARGE SCALE GENOMIC DNA]</scope>
    <source>
        <strain evidence="7">UM2</strain>
    </source>
</reference>
<evidence type="ECO:0000256" key="1">
    <source>
        <dbReference type="ARBA" id="ARBA00001974"/>
    </source>
</evidence>
<evidence type="ECO:0000313" key="6">
    <source>
        <dbReference type="EMBL" id="SKB29961.1"/>
    </source>
</evidence>
<feature type="domain" description="FAD-dependent oxidoreductase 2 FAD-binding" evidence="5">
    <location>
        <begin position="12"/>
        <end position="532"/>
    </location>
</feature>
<dbReference type="InterPro" id="IPR003953">
    <property type="entry name" value="FAD-dep_OxRdtase_2_FAD-bd"/>
</dbReference>
<dbReference type="Gene3D" id="3.50.50.60">
    <property type="entry name" value="FAD/NAD(P)-binding domain"/>
    <property type="match status" value="2"/>
</dbReference>
<dbReference type="Pfam" id="PF00890">
    <property type="entry name" value="FAD_binding_2"/>
    <property type="match status" value="1"/>
</dbReference>
<gene>
    <name evidence="6" type="ORF">SAMN06295920_101589</name>
</gene>
<dbReference type="NCBIfam" id="NF009478">
    <property type="entry name" value="PRK12844.1"/>
    <property type="match status" value="1"/>
</dbReference>
<evidence type="ECO:0000256" key="4">
    <source>
        <dbReference type="ARBA" id="ARBA00023002"/>
    </source>
</evidence>
<accession>A0A1T5A4M9</accession>
<dbReference type="EMBL" id="FUYM01000001">
    <property type="protein sequence ID" value="SKB29961.1"/>
    <property type="molecule type" value="Genomic_DNA"/>
</dbReference>
<evidence type="ECO:0000259" key="5">
    <source>
        <dbReference type="Pfam" id="PF00890"/>
    </source>
</evidence>
<keyword evidence="4" id="KW-0560">Oxidoreductase</keyword>
<proteinExistence type="predicted"/>
<keyword evidence="7" id="KW-1185">Reference proteome</keyword>
<comment type="cofactor">
    <cofactor evidence="1">
        <name>FAD</name>
        <dbReference type="ChEBI" id="CHEBI:57692"/>
    </cofactor>
</comment>
<dbReference type="SUPFAM" id="SSF51905">
    <property type="entry name" value="FAD/NAD(P)-binding domain"/>
    <property type="match status" value="1"/>
</dbReference>
<name>A0A1T5A4M9_9SPHN</name>
<dbReference type="AlphaFoldDB" id="A0A1T5A4M9"/>
<keyword evidence="2" id="KW-0285">Flavoprotein</keyword>
<dbReference type="PANTHER" id="PTHR43400">
    <property type="entry name" value="FUMARATE REDUCTASE"/>
    <property type="match status" value="1"/>
</dbReference>
<protein>
    <submittedName>
        <fullName evidence="6">3-oxosteroid 1-dehydrogenase</fullName>
    </submittedName>
</protein>
<dbReference type="PANTHER" id="PTHR43400:SF10">
    <property type="entry name" value="3-OXOSTEROID 1-DEHYDROGENASE"/>
    <property type="match status" value="1"/>
</dbReference>
<dbReference type="InterPro" id="IPR050315">
    <property type="entry name" value="FAD-oxidoreductase_2"/>
</dbReference>
<keyword evidence="3" id="KW-0274">FAD</keyword>
<dbReference type="STRING" id="439228.SAMN06295920_101589"/>
<evidence type="ECO:0000313" key="7">
    <source>
        <dbReference type="Proteomes" id="UP000189818"/>
    </source>
</evidence>
<dbReference type="InterPro" id="IPR036188">
    <property type="entry name" value="FAD/NAD-bd_sf"/>
</dbReference>
<evidence type="ECO:0000256" key="3">
    <source>
        <dbReference type="ARBA" id="ARBA00022827"/>
    </source>
</evidence>
<dbReference type="SUPFAM" id="SSF56425">
    <property type="entry name" value="Succinate dehydrogenase/fumarate reductase flavoprotein, catalytic domain"/>
    <property type="match status" value="1"/>
</dbReference>
<dbReference type="GO" id="GO:0016491">
    <property type="term" value="F:oxidoreductase activity"/>
    <property type="evidence" value="ECO:0007669"/>
    <property type="project" value="UniProtKB-KW"/>
</dbReference>
<sequence>MMAAKGWDETADFVICGSGGGSMAAALYLKSIGKQPLILEKTDKLGGSTAMSGGVLWIPNNHLLARDGIKDSHELGRTYMDATVGNDAGPAASPERKEAYLRNGPVMMKWLEEQGMQWLRTEGWADYYDDRPGGCTRSRSVGAPMLDARAMGPLFDKLRLGPMVMPLPTDKAGIIGLATRTPKGMWEGMKLLFRMWLVKRRGAPMLSFGGALQGRMLMLADKAGIDMRTNHGVVELVEEKGRITGVVVEHEGRTLRIGARDGVLINAGGFSRNAEMRKKYGPQPSSVEWTNANPGDTGEMIQIAEKHGAALDLMDQAWWVPGTMLPEGGPANMHNTDISKPHCIIVNRQGRRILNESGSYMENGQRLYRNDVPAYVILDSRHRKRYAWGYYPPGKTPQSWLDSGMMKTADTIEELAAKAGIDPAGLKDEIAKFNRYCETGKDLDFNRGGRGYDNWFGDPTVKPNPNLGKIDKPPFYVMEIVPGDVGTSGGILTDEHARVLRADGSVIEGLYATGNSTASVMGRCYPAAGASIGASFVFAWIAAHHAVGAND</sequence>
<dbReference type="InterPro" id="IPR027477">
    <property type="entry name" value="Succ_DH/fumarate_Rdtase_cat_sf"/>
</dbReference>
<evidence type="ECO:0000256" key="2">
    <source>
        <dbReference type="ARBA" id="ARBA00022630"/>
    </source>
</evidence>
<dbReference type="RefSeq" id="WP_223811326.1">
    <property type="nucleotide sequence ID" value="NZ_WMBU01000003.1"/>
</dbReference>
<organism evidence="6 7">
    <name type="scientific">Rhizorhabdus histidinilytica</name>
    <dbReference type="NCBI Taxonomy" id="439228"/>
    <lineage>
        <taxon>Bacteria</taxon>
        <taxon>Pseudomonadati</taxon>
        <taxon>Pseudomonadota</taxon>
        <taxon>Alphaproteobacteria</taxon>
        <taxon>Sphingomonadales</taxon>
        <taxon>Sphingomonadaceae</taxon>
        <taxon>Rhizorhabdus</taxon>
    </lineage>
</organism>
<dbReference type="Proteomes" id="UP000189818">
    <property type="component" value="Unassembled WGS sequence"/>
</dbReference>
<dbReference type="GO" id="GO:0008202">
    <property type="term" value="P:steroid metabolic process"/>
    <property type="evidence" value="ECO:0007669"/>
    <property type="project" value="UniProtKB-ARBA"/>
</dbReference>
<dbReference type="Gene3D" id="3.90.700.10">
    <property type="entry name" value="Succinate dehydrogenase/fumarate reductase flavoprotein, catalytic domain"/>
    <property type="match status" value="1"/>
</dbReference>